<dbReference type="KEGG" id="dpl:KGM_208440"/>
<evidence type="ECO:0000313" key="2">
    <source>
        <dbReference type="Proteomes" id="UP000007151"/>
    </source>
</evidence>
<dbReference type="STRING" id="278856.A0A212F7Z2"/>
<protein>
    <submittedName>
        <fullName evidence="1">Seminal fluid protein HACP011</fullName>
    </submittedName>
</protein>
<gene>
    <name evidence="1" type="ORF">KGM_208440</name>
</gene>
<evidence type="ECO:0000313" key="1">
    <source>
        <dbReference type="EMBL" id="OWR49843.1"/>
    </source>
</evidence>
<name>A0A212F7Z2_DANPL</name>
<comment type="caution">
    <text evidence="1">The sequence shown here is derived from an EMBL/GenBank/DDBJ whole genome shotgun (WGS) entry which is preliminary data.</text>
</comment>
<organism evidence="1 2">
    <name type="scientific">Danaus plexippus plexippus</name>
    <dbReference type="NCBI Taxonomy" id="278856"/>
    <lineage>
        <taxon>Eukaryota</taxon>
        <taxon>Metazoa</taxon>
        <taxon>Ecdysozoa</taxon>
        <taxon>Arthropoda</taxon>
        <taxon>Hexapoda</taxon>
        <taxon>Insecta</taxon>
        <taxon>Pterygota</taxon>
        <taxon>Neoptera</taxon>
        <taxon>Endopterygota</taxon>
        <taxon>Lepidoptera</taxon>
        <taxon>Glossata</taxon>
        <taxon>Ditrysia</taxon>
        <taxon>Papilionoidea</taxon>
        <taxon>Nymphalidae</taxon>
        <taxon>Danainae</taxon>
        <taxon>Danaini</taxon>
        <taxon>Danaina</taxon>
        <taxon>Danaus</taxon>
        <taxon>Danaus</taxon>
    </lineage>
</organism>
<sequence>MKIALTLCFGCIFFGFFKVTVSDDQHASEYDLEIAERSVEQNKTDDKSGAQATAVAHSSIRQRLIPTQLPVDVVECYACTGCPTVTSSTLSKLCPYTLDPRKQGRCVTYSEQYRHMKTPWSIRGCASERGSCEDIRRAHAAHSDIVSLLYCYECEGDKCNSSAASHSIADFTLAFFVIMASPLIAKYTMS</sequence>
<reference evidence="1 2" key="1">
    <citation type="journal article" date="2011" name="Cell">
        <title>The monarch butterfly genome yields insights into long-distance migration.</title>
        <authorList>
            <person name="Zhan S."/>
            <person name="Merlin C."/>
            <person name="Boore J.L."/>
            <person name="Reppert S.M."/>
        </authorList>
    </citation>
    <scope>NUCLEOTIDE SEQUENCE [LARGE SCALE GENOMIC DNA]</scope>
    <source>
        <strain evidence="1">F-2</strain>
    </source>
</reference>
<dbReference type="OrthoDB" id="7186383at2759"/>
<dbReference type="Proteomes" id="UP000007151">
    <property type="component" value="Unassembled WGS sequence"/>
</dbReference>
<dbReference type="EMBL" id="AGBW02009823">
    <property type="protein sequence ID" value="OWR49843.1"/>
    <property type="molecule type" value="Genomic_DNA"/>
</dbReference>
<proteinExistence type="predicted"/>
<dbReference type="SUPFAM" id="SSF57302">
    <property type="entry name" value="Snake toxin-like"/>
    <property type="match status" value="1"/>
</dbReference>
<dbReference type="AlphaFoldDB" id="A0A212F7Z2"/>
<keyword evidence="2" id="KW-1185">Reference proteome</keyword>
<dbReference type="InterPro" id="IPR045860">
    <property type="entry name" value="Snake_toxin-like_sf"/>
</dbReference>
<accession>A0A212F7Z2</accession>